<evidence type="ECO:0000313" key="5">
    <source>
        <dbReference type="EMBL" id="KRY99664.1"/>
    </source>
</evidence>
<feature type="domain" description="FLYWCH-type" evidence="4">
    <location>
        <begin position="57"/>
        <end position="100"/>
    </location>
</feature>
<dbReference type="InterPro" id="IPR007588">
    <property type="entry name" value="Znf_FLYWCH"/>
</dbReference>
<proteinExistence type="predicted"/>
<evidence type="ECO:0000259" key="4">
    <source>
        <dbReference type="Pfam" id="PF04500"/>
    </source>
</evidence>
<keyword evidence="2" id="KW-0863">Zinc-finger</keyword>
<evidence type="ECO:0000256" key="1">
    <source>
        <dbReference type="ARBA" id="ARBA00022723"/>
    </source>
</evidence>
<protein>
    <recommendedName>
        <fullName evidence="4">FLYWCH-type domain-containing protein</fullName>
    </recommendedName>
</protein>
<dbReference type="Pfam" id="PF04500">
    <property type="entry name" value="FLYWCH"/>
    <property type="match status" value="1"/>
</dbReference>
<accession>A0A0V1GN49</accession>
<keyword evidence="6" id="KW-1185">Reference proteome</keyword>
<evidence type="ECO:0000256" key="2">
    <source>
        <dbReference type="ARBA" id="ARBA00022771"/>
    </source>
</evidence>
<reference evidence="5 6" key="1">
    <citation type="submission" date="2015-01" db="EMBL/GenBank/DDBJ databases">
        <title>Evolution of Trichinella species and genotypes.</title>
        <authorList>
            <person name="Korhonen P.K."/>
            <person name="Edoardo P."/>
            <person name="Giuseppe L.R."/>
            <person name="Gasser R.B."/>
        </authorList>
    </citation>
    <scope>NUCLEOTIDE SEQUENCE [LARGE SCALE GENOMIC DNA]</scope>
    <source>
        <strain evidence="5">ISS1029</strain>
    </source>
</reference>
<comment type="caution">
    <text evidence="5">The sequence shown here is derived from an EMBL/GenBank/DDBJ whole genome shotgun (WGS) entry which is preliminary data.</text>
</comment>
<evidence type="ECO:0000313" key="6">
    <source>
        <dbReference type="Proteomes" id="UP000055024"/>
    </source>
</evidence>
<gene>
    <name evidence="5" type="ORF">T11_6204</name>
</gene>
<name>A0A0V1GN49_9BILA</name>
<dbReference type="Proteomes" id="UP000055024">
    <property type="component" value="Unassembled WGS sequence"/>
</dbReference>
<keyword evidence="3" id="KW-0862">Zinc</keyword>
<evidence type="ECO:0000256" key="3">
    <source>
        <dbReference type="ARBA" id="ARBA00022833"/>
    </source>
</evidence>
<dbReference type="GO" id="GO:0008270">
    <property type="term" value="F:zinc ion binding"/>
    <property type="evidence" value="ECO:0007669"/>
    <property type="project" value="UniProtKB-KW"/>
</dbReference>
<keyword evidence="1" id="KW-0479">Metal-binding</keyword>
<sequence length="221" mass="24714">MKTECCKRVIKNGIQNRQIHFSLVLRLRSVLCVPELSELFSVLFLAMADVPELCLVPNRCGGMSLVYEGRVYKLRYTGKQKKHWVCSNDKKGCGGAIWTNLDVTPTLEKKAVLKKRSAEETKPIPAIYDEEASAASAQPSTFGHFPLFKRPLGKVIPETASTFPFRRTKAGDVFLVAECIKAYTGSNIRLLAAMQILGIDGTFKVVPQWYQQLFTIHAFVA</sequence>
<dbReference type="Gene3D" id="2.20.25.240">
    <property type="match status" value="1"/>
</dbReference>
<organism evidence="5 6">
    <name type="scientific">Trichinella zimbabwensis</name>
    <dbReference type="NCBI Taxonomy" id="268475"/>
    <lineage>
        <taxon>Eukaryota</taxon>
        <taxon>Metazoa</taxon>
        <taxon>Ecdysozoa</taxon>
        <taxon>Nematoda</taxon>
        <taxon>Enoplea</taxon>
        <taxon>Dorylaimia</taxon>
        <taxon>Trichinellida</taxon>
        <taxon>Trichinellidae</taxon>
        <taxon>Trichinella</taxon>
    </lineage>
</organism>
<feature type="non-terminal residue" evidence="5">
    <location>
        <position position="221"/>
    </location>
</feature>
<dbReference type="AlphaFoldDB" id="A0A0V1GN49"/>
<dbReference type="EMBL" id="JYDP01000744">
    <property type="protein sequence ID" value="KRY99664.1"/>
    <property type="molecule type" value="Genomic_DNA"/>
</dbReference>